<feature type="compositionally biased region" description="Polar residues" evidence="1">
    <location>
        <begin position="219"/>
        <end position="232"/>
    </location>
</feature>
<protein>
    <submittedName>
        <fullName evidence="2">Uncharacterized protein</fullName>
    </submittedName>
</protein>
<evidence type="ECO:0000313" key="2">
    <source>
        <dbReference type="EMBL" id="KIY50000.1"/>
    </source>
</evidence>
<organism evidence="2 3">
    <name type="scientific">Fistulina hepatica ATCC 64428</name>
    <dbReference type="NCBI Taxonomy" id="1128425"/>
    <lineage>
        <taxon>Eukaryota</taxon>
        <taxon>Fungi</taxon>
        <taxon>Dikarya</taxon>
        <taxon>Basidiomycota</taxon>
        <taxon>Agaricomycotina</taxon>
        <taxon>Agaricomycetes</taxon>
        <taxon>Agaricomycetidae</taxon>
        <taxon>Agaricales</taxon>
        <taxon>Fistulinaceae</taxon>
        <taxon>Fistulina</taxon>
    </lineage>
</organism>
<name>A0A0D7AI48_9AGAR</name>
<reference evidence="2 3" key="1">
    <citation type="journal article" date="2015" name="Fungal Genet. Biol.">
        <title>Evolution of novel wood decay mechanisms in Agaricales revealed by the genome sequences of Fistulina hepatica and Cylindrobasidium torrendii.</title>
        <authorList>
            <person name="Floudas D."/>
            <person name="Held B.W."/>
            <person name="Riley R."/>
            <person name="Nagy L.G."/>
            <person name="Koehler G."/>
            <person name="Ransdell A.S."/>
            <person name="Younus H."/>
            <person name="Chow J."/>
            <person name="Chiniquy J."/>
            <person name="Lipzen A."/>
            <person name="Tritt A."/>
            <person name="Sun H."/>
            <person name="Haridas S."/>
            <person name="LaButti K."/>
            <person name="Ohm R.A."/>
            <person name="Kues U."/>
            <person name="Blanchette R.A."/>
            <person name="Grigoriev I.V."/>
            <person name="Minto R.E."/>
            <person name="Hibbett D.S."/>
        </authorList>
    </citation>
    <scope>NUCLEOTIDE SEQUENCE [LARGE SCALE GENOMIC DNA]</scope>
    <source>
        <strain evidence="2 3">ATCC 64428</strain>
    </source>
</reference>
<accession>A0A0D7AI48</accession>
<feature type="region of interest" description="Disordered" evidence="1">
    <location>
        <begin position="181"/>
        <end position="232"/>
    </location>
</feature>
<gene>
    <name evidence="2" type="ORF">FISHEDRAFT_57733</name>
</gene>
<dbReference type="EMBL" id="KN881694">
    <property type="protein sequence ID" value="KIY50000.1"/>
    <property type="molecule type" value="Genomic_DNA"/>
</dbReference>
<sequence length="283" mass="31554">MIPASLFTWSHRLAQKENLREAGLTRSTRRFSLPSRGEIPVGIYQHDPVGLDDLNQDGSALMARCFFCDRNEHCSKSSYVVIGSLGDSGSVASVENVFMPPHYNAVVSFSDLPCRSKMSFVASSNYRDQEPRSMSTGTDENSIYIENFLFDDFYGAIRKKSSHRSYNSSTQPCVRQAQRVSLSRGVGDAEHTPPITKRQPYEAENNGNAGERQHDNPFSAMNTQYSLDSHSKPRSSSAALAIHILQSVSGNQRLGSNLVRELEDQTKIQFSRYNDNGFPLNLA</sequence>
<keyword evidence="3" id="KW-1185">Reference proteome</keyword>
<dbReference type="Proteomes" id="UP000054144">
    <property type="component" value="Unassembled WGS sequence"/>
</dbReference>
<evidence type="ECO:0000313" key="3">
    <source>
        <dbReference type="Proteomes" id="UP000054144"/>
    </source>
</evidence>
<dbReference type="AlphaFoldDB" id="A0A0D7AI48"/>
<dbReference type="OrthoDB" id="187139at2759"/>
<evidence type="ECO:0000256" key="1">
    <source>
        <dbReference type="SAM" id="MobiDB-lite"/>
    </source>
</evidence>
<proteinExistence type="predicted"/>